<comment type="caution">
    <text evidence="2">The sequence shown here is derived from an EMBL/GenBank/DDBJ whole genome shotgun (WGS) entry which is preliminary data.</text>
</comment>
<proteinExistence type="predicted"/>
<evidence type="ECO:0008006" key="4">
    <source>
        <dbReference type="Google" id="ProtNLM"/>
    </source>
</evidence>
<evidence type="ECO:0000313" key="2">
    <source>
        <dbReference type="EMBL" id="GGM07055.1"/>
    </source>
</evidence>
<dbReference type="PANTHER" id="PTHR36840">
    <property type="entry name" value="BLL5714 PROTEIN"/>
    <property type="match status" value="1"/>
</dbReference>
<gene>
    <name evidence="2" type="ORF">GCM10011594_28830</name>
</gene>
<dbReference type="EMBL" id="BMNA01000005">
    <property type="protein sequence ID" value="GGM07055.1"/>
    <property type="molecule type" value="Genomic_DNA"/>
</dbReference>
<keyword evidence="1" id="KW-0812">Transmembrane</keyword>
<accession>A0A917WHL7</accession>
<feature type="transmembrane region" description="Helical" evidence="1">
    <location>
        <begin position="200"/>
        <end position="218"/>
    </location>
</feature>
<organism evidence="2 3">
    <name type="scientific">Nakamurella endophytica</name>
    <dbReference type="NCBI Taxonomy" id="1748367"/>
    <lineage>
        <taxon>Bacteria</taxon>
        <taxon>Bacillati</taxon>
        <taxon>Actinomycetota</taxon>
        <taxon>Actinomycetes</taxon>
        <taxon>Nakamurellales</taxon>
        <taxon>Nakamurellaceae</taxon>
        <taxon>Nakamurella</taxon>
    </lineage>
</organism>
<dbReference type="PANTHER" id="PTHR36840:SF1">
    <property type="entry name" value="BLL5714 PROTEIN"/>
    <property type="match status" value="1"/>
</dbReference>
<name>A0A917WHL7_9ACTN</name>
<sequence length="400" mass="42591">MRGRDPREPHRASTPLELLFDLCFVVAVARAGAALEAQVEAGHTGLGVVGYLAAFFAIWWAWMNFTWFASAFDTDDVPYRLTVLVQIGGSLVLAAGIRDLVVDADSTVATWGYVVMRVAMVVQWLRAARSDPAHRGTAARYAAGVLAVQVGWLVRLSLPHDWWLWTFGVLVVVELAVPAWAERRIRTTYHPRHVSERYGLFTVIVLGEAVTAAAGAVESAVDQDGHRAELTVVAVSGLVVLFAIWWLYFDQPETRRLGSLRTALAWGYGHYAVFSSIAAVGAGLALSVAALSGSGGEEHHLSATTAHAVLTVPVAVFLLAKLALHEHDPAASGERVMAVAIPVTAALVLAVTWTAAAVPVTAVLVAALLALQLAVTRGTRTAAHSGRASRAGRRPAGPAR</sequence>
<evidence type="ECO:0000313" key="3">
    <source>
        <dbReference type="Proteomes" id="UP000655208"/>
    </source>
</evidence>
<feature type="transmembrane region" description="Helical" evidence="1">
    <location>
        <begin position="45"/>
        <end position="65"/>
    </location>
</feature>
<keyword evidence="1" id="KW-0472">Membrane</keyword>
<protein>
    <recommendedName>
        <fullName evidence="4">Low temperature requirement protein A</fullName>
    </recommendedName>
</protein>
<feature type="transmembrane region" description="Helical" evidence="1">
    <location>
        <begin position="230"/>
        <end position="249"/>
    </location>
</feature>
<evidence type="ECO:0000256" key="1">
    <source>
        <dbReference type="SAM" id="Phobius"/>
    </source>
</evidence>
<dbReference type="Pfam" id="PF06772">
    <property type="entry name" value="LtrA"/>
    <property type="match status" value="1"/>
</dbReference>
<dbReference type="Proteomes" id="UP000655208">
    <property type="component" value="Unassembled WGS sequence"/>
</dbReference>
<reference evidence="2" key="1">
    <citation type="journal article" date="2014" name="Int. J. Syst. Evol. Microbiol.">
        <title>Complete genome sequence of Corynebacterium casei LMG S-19264T (=DSM 44701T), isolated from a smear-ripened cheese.</title>
        <authorList>
            <consortium name="US DOE Joint Genome Institute (JGI-PGF)"/>
            <person name="Walter F."/>
            <person name="Albersmeier A."/>
            <person name="Kalinowski J."/>
            <person name="Ruckert C."/>
        </authorList>
    </citation>
    <scope>NUCLEOTIDE SEQUENCE</scope>
    <source>
        <strain evidence="2">CGMCC 4.7308</strain>
    </source>
</reference>
<feature type="transmembrane region" description="Helical" evidence="1">
    <location>
        <begin position="162"/>
        <end position="180"/>
    </location>
</feature>
<feature type="transmembrane region" description="Helical" evidence="1">
    <location>
        <begin position="304"/>
        <end position="324"/>
    </location>
</feature>
<keyword evidence="3" id="KW-1185">Reference proteome</keyword>
<reference evidence="2" key="2">
    <citation type="submission" date="2020-09" db="EMBL/GenBank/DDBJ databases">
        <authorList>
            <person name="Sun Q."/>
            <person name="Zhou Y."/>
        </authorList>
    </citation>
    <scope>NUCLEOTIDE SEQUENCE</scope>
    <source>
        <strain evidence="2">CGMCC 4.7308</strain>
    </source>
</reference>
<dbReference type="InterPro" id="IPR010640">
    <property type="entry name" value="Low_temperature_requirement_A"/>
</dbReference>
<dbReference type="RefSeq" id="WP_188942648.1">
    <property type="nucleotide sequence ID" value="NZ_BMNA01000005.1"/>
</dbReference>
<dbReference type="AlphaFoldDB" id="A0A917WHL7"/>
<feature type="transmembrane region" description="Helical" evidence="1">
    <location>
        <begin position="270"/>
        <end position="292"/>
    </location>
</feature>
<feature type="transmembrane region" description="Helical" evidence="1">
    <location>
        <begin position="336"/>
        <end position="356"/>
    </location>
</feature>
<keyword evidence="1" id="KW-1133">Transmembrane helix</keyword>